<dbReference type="PANTHER" id="PTHR14296">
    <property type="entry name" value="REMODELING AND SPACING FACTOR 1"/>
    <property type="match status" value="1"/>
</dbReference>
<gene>
    <name evidence="2" type="ORF">SARC_04584</name>
</gene>
<evidence type="ECO:0000313" key="3">
    <source>
        <dbReference type="Proteomes" id="UP000054560"/>
    </source>
</evidence>
<dbReference type="PANTHER" id="PTHR14296:SF3">
    <property type="entry name" value="DIKAR, ISOFORM F"/>
    <property type="match status" value="1"/>
</dbReference>
<dbReference type="Proteomes" id="UP000054560">
    <property type="component" value="Unassembled WGS sequence"/>
</dbReference>
<feature type="compositionally biased region" description="Basic and acidic residues" evidence="1">
    <location>
        <begin position="411"/>
        <end position="422"/>
    </location>
</feature>
<feature type="region of interest" description="Disordered" evidence="1">
    <location>
        <begin position="382"/>
        <end position="434"/>
    </location>
</feature>
<dbReference type="GO" id="GO:0006355">
    <property type="term" value="P:regulation of DNA-templated transcription"/>
    <property type="evidence" value="ECO:0007669"/>
    <property type="project" value="InterPro"/>
</dbReference>
<organism evidence="2 3">
    <name type="scientific">Sphaeroforma arctica JP610</name>
    <dbReference type="NCBI Taxonomy" id="667725"/>
    <lineage>
        <taxon>Eukaryota</taxon>
        <taxon>Ichthyosporea</taxon>
        <taxon>Ichthyophonida</taxon>
        <taxon>Sphaeroforma</taxon>
    </lineage>
</organism>
<dbReference type="AlphaFoldDB" id="A0A0L0G259"/>
<name>A0A0L0G259_9EUKA</name>
<keyword evidence="3" id="KW-1185">Reference proteome</keyword>
<dbReference type="InterPro" id="IPR028938">
    <property type="entry name" value="Rsf1-like"/>
</dbReference>
<reference evidence="2 3" key="1">
    <citation type="submission" date="2011-02" db="EMBL/GenBank/DDBJ databases">
        <title>The Genome Sequence of Sphaeroforma arctica JP610.</title>
        <authorList>
            <consortium name="The Broad Institute Genome Sequencing Platform"/>
            <person name="Russ C."/>
            <person name="Cuomo C."/>
            <person name="Young S.K."/>
            <person name="Zeng Q."/>
            <person name="Gargeya S."/>
            <person name="Alvarado L."/>
            <person name="Berlin A."/>
            <person name="Chapman S.B."/>
            <person name="Chen Z."/>
            <person name="Freedman E."/>
            <person name="Gellesch M."/>
            <person name="Goldberg J."/>
            <person name="Griggs A."/>
            <person name="Gujja S."/>
            <person name="Heilman E."/>
            <person name="Heiman D."/>
            <person name="Howarth C."/>
            <person name="Mehta T."/>
            <person name="Neiman D."/>
            <person name="Pearson M."/>
            <person name="Roberts A."/>
            <person name="Saif S."/>
            <person name="Shea T."/>
            <person name="Shenoy N."/>
            <person name="Sisk P."/>
            <person name="Stolte C."/>
            <person name="Sykes S."/>
            <person name="White J."/>
            <person name="Yandava C."/>
            <person name="Burger G."/>
            <person name="Gray M.W."/>
            <person name="Holland P.W.H."/>
            <person name="King N."/>
            <person name="Lang F.B.F."/>
            <person name="Roger A.J."/>
            <person name="Ruiz-Trillo I."/>
            <person name="Haas B."/>
            <person name="Nusbaum C."/>
            <person name="Birren B."/>
        </authorList>
    </citation>
    <scope>NUCLEOTIDE SEQUENCE [LARGE SCALE GENOMIC DNA]</scope>
    <source>
        <strain evidence="2 3">JP610</strain>
    </source>
</reference>
<evidence type="ECO:0000313" key="2">
    <source>
        <dbReference type="EMBL" id="KNC83155.1"/>
    </source>
</evidence>
<proteinExistence type="predicted"/>
<feature type="compositionally biased region" description="Acidic residues" evidence="1">
    <location>
        <begin position="398"/>
        <end position="410"/>
    </location>
</feature>
<evidence type="ECO:0008006" key="4">
    <source>
        <dbReference type="Google" id="ProtNLM"/>
    </source>
</evidence>
<feature type="region of interest" description="Disordered" evidence="1">
    <location>
        <begin position="326"/>
        <end position="350"/>
    </location>
</feature>
<dbReference type="GeneID" id="25905088"/>
<accession>A0A0L0G259</accession>
<dbReference type="RefSeq" id="XP_014157057.1">
    <property type="nucleotide sequence ID" value="XM_014301582.1"/>
</dbReference>
<evidence type="ECO:0000256" key="1">
    <source>
        <dbReference type="SAM" id="MobiDB-lite"/>
    </source>
</evidence>
<feature type="compositionally biased region" description="Low complexity" evidence="1">
    <location>
        <begin position="340"/>
        <end position="350"/>
    </location>
</feature>
<feature type="compositionally biased region" description="Basic and acidic residues" evidence="1">
    <location>
        <begin position="383"/>
        <end position="392"/>
    </location>
</feature>
<dbReference type="EMBL" id="KQ241859">
    <property type="protein sequence ID" value="KNC83155.1"/>
    <property type="molecule type" value="Genomic_DNA"/>
</dbReference>
<dbReference type="eggNOG" id="KOG1472">
    <property type="taxonomic scope" value="Eukaryota"/>
</dbReference>
<dbReference type="STRING" id="667725.A0A0L0G259"/>
<dbReference type="OrthoDB" id="303107at2759"/>
<dbReference type="GO" id="GO:0031213">
    <property type="term" value="C:RSF complex"/>
    <property type="evidence" value="ECO:0007669"/>
    <property type="project" value="InterPro"/>
</dbReference>
<protein>
    <recommendedName>
        <fullName evidence="4">WHIM1 domain-containing protein</fullName>
    </recommendedName>
</protein>
<feature type="compositionally biased region" description="Basic and acidic residues" evidence="1">
    <location>
        <begin position="278"/>
        <end position="303"/>
    </location>
</feature>
<sequence length="434" mass="50114">MSTIDELRRTWELPYVAIYLRTFNVPFEVPYLDSETLEELLVSPTGLDRLESLALKLLSPFFRKKGEEYDVLLIREVSRRYPECVELDYLRDHKFAELTATQKLSVLRLLCDMRLEEASDVRMCLEGIEADLLRHEDIGEDKNKSKYYYFQDSRLWRETKTKKTTGKSRKRAREDSTWELVCSNAEEWETFASTLSKRLKGERNLHEVVQTQLMPEILEKEENRKKAEEARIRAEARRLKWEAMPRRVSRRVRDKIEEEARYAELEAEEESLRAQAEELARIEGETQKKLERSRERRYRERTGHSPTNPTRDTSDALTAYTEDHLSSNCTQDSPAYAEGSSASPASHRSVSLDSEIAGMVQMPAGASHALENRPSVRIHLKLKPREPFEEATAHANGDEDSSDSEQAECDGENRDSDGEKAEYGVPDIVVDMGV</sequence>
<feature type="region of interest" description="Disordered" evidence="1">
    <location>
        <begin position="278"/>
        <end position="314"/>
    </location>
</feature>